<dbReference type="AlphaFoldDB" id="A0A2N6QDW2"/>
<dbReference type="PANTHER" id="PTHR43085:SF54">
    <property type="entry name" value="PUTATIVE-RELATED"/>
    <property type="match status" value="1"/>
</dbReference>
<keyword evidence="2" id="KW-0808">Transferase</keyword>
<accession>A0A2N6QDW2</accession>
<comment type="caution">
    <text evidence="5">The sequence shown here is derived from an EMBL/GenBank/DDBJ whole genome shotgun (WGS) entry which is preliminary data.</text>
</comment>
<dbReference type="PROSITE" id="PS00584">
    <property type="entry name" value="PFKB_KINASES_2"/>
    <property type="match status" value="1"/>
</dbReference>
<name>A0A2N6QDW2_9STAP</name>
<evidence type="ECO:0000313" key="6">
    <source>
        <dbReference type="Proteomes" id="UP000235748"/>
    </source>
</evidence>
<comment type="similarity">
    <text evidence="1">Belongs to the carbohydrate kinase PfkB family.</text>
</comment>
<evidence type="ECO:0000256" key="3">
    <source>
        <dbReference type="ARBA" id="ARBA00022777"/>
    </source>
</evidence>
<sequence length="323" mass="35381">MRRLFAIGEALIDFIPNQTDILLKDVEGFTRQVGGAPCNVAATVAKLGGHAEMVTQLGEDAFGDLIVSTLDEIGVGTKHVLRTSEAMTALAFVSLTASGERDFSFYRKPSADMLYDKANIETLDVHEDDIMHFCSVDLVESEMREAHQTLIETFHRVGGTVVFDPNVRLPLWDSPEACQQAICQFIPQAHVVKISDEELEFVTSKSNDKEAIDWLFQGQVEAVVYTKGAEGATLYLADGTELSQGGFKVQPIDTTGAGDAFIGAFIARLLEGDKQSLSDLLKMKGEDMLRFSNYVASVVTTQYGAISSIPERENVEKGLTREE</sequence>
<evidence type="ECO:0000256" key="2">
    <source>
        <dbReference type="ARBA" id="ARBA00022679"/>
    </source>
</evidence>
<gene>
    <name evidence="5" type="ORF">CJ235_10280</name>
</gene>
<evidence type="ECO:0000259" key="4">
    <source>
        <dbReference type="Pfam" id="PF00294"/>
    </source>
</evidence>
<proteinExistence type="inferred from homology"/>
<dbReference type="InterPro" id="IPR011611">
    <property type="entry name" value="PfkB_dom"/>
</dbReference>
<evidence type="ECO:0000313" key="5">
    <source>
        <dbReference type="EMBL" id="PMC17747.1"/>
    </source>
</evidence>
<organism evidence="5 6">
    <name type="scientific">Staphylococcus pettenkoferi</name>
    <dbReference type="NCBI Taxonomy" id="170573"/>
    <lineage>
        <taxon>Bacteria</taxon>
        <taxon>Bacillati</taxon>
        <taxon>Bacillota</taxon>
        <taxon>Bacilli</taxon>
        <taxon>Bacillales</taxon>
        <taxon>Staphylococcaceae</taxon>
        <taxon>Staphylococcus</taxon>
    </lineage>
</organism>
<protein>
    <submittedName>
        <fullName evidence="5">Carbohydrate kinase</fullName>
    </submittedName>
</protein>
<dbReference type="InterPro" id="IPR002173">
    <property type="entry name" value="Carboh/pur_kinase_PfkB_CS"/>
</dbReference>
<reference evidence="5 6" key="1">
    <citation type="submission" date="2017-09" db="EMBL/GenBank/DDBJ databases">
        <title>Bacterial strain isolated from the female urinary microbiota.</title>
        <authorList>
            <person name="Thomas-White K."/>
            <person name="Kumar N."/>
            <person name="Forster S."/>
            <person name="Putonti C."/>
            <person name="Lawley T."/>
            <person name="Wolfe A.J."/>
        </authorList>
    </citation>
    <scope>NUCLEOTIDE SEQUENCE [LARGE SCALE GENOMIC DNA]</scope>
    <source>
        <strain evidence="5 6">UMB0834</strain>
    </source>
</reference>
<dbReference type="Gene3D" id="3.40.1190.20">
    <property type="match status" value="1"/>
</dbReference>
<keyword evidence="3 5" id="KW-0418">Kinase</keyword>
<dbReference type="GO" id="GO:0016301">
    <property type="term" value="F:kinase activity"/>
    <property type="evidence" value="ECO:0007669"/>
    <property type="project" value="UniProtKB-KW"/>
</dbReference>
<dbReference type="STRING" id="170573.GCA_001076995_00193"/>
<dbReference type="PROSITE" id="PS00583">
    <property type="entry name" value="PFKB_KINASES_1"/>
    <property type="match status" value="1"/>
</dbReference>
<dbReference type="CDD" id="cd01167">
    <property type="entry name" value="bac_FRK"/>
    <property type="match status" value="1"/>
</dbReference>
<dbReference type="Pfam" id="PF00294">
    <property type="entry name" value="PfkB"/>
    <property type="match status" value="1"/>
</dbReference>
<feature type="domain" description="Carbohydrate kinase PfkB" evidence="4">
    <location>
        <begin position="1"/>
        <end position="311"/>
    </location>
</feature>
<dbReference type="Proteomes" id="UP000235748">
    <property type="component" value="Unassembled WGS sequence"/>
</dbReference>
<dbReference type="InterPro" id="IPR050306">
    <property type="entry name" value="PfkB_Carbo_kinase"/>
</dbReference>
<dbReference type="InterPro" id="IPR029056">
    <property type="entry name" value="Ribokinase-like"/>
</dbReference>
<dbReference type="SUPFAM" id="SSF53613">
    <property type="entry name" value="Ribokinase-like"/>
    <property type="match status" value="1"/>
</dbReference>
<dbReference type="RefSeq" id="WP_070503493.1">
    <property type="nucleotide sequence ID" value="NZ_JALCYA010000007.1"/>
</dbReference>
<evidence type="ECO:0000256" key="1">
    <source>
        <dbReference type="ARBA" id="ARBA00010688"/>
    </source>
</evidence>
<dbReference type="PANTHER" id="PTHR43085">
    <property type="entry name" value="HEXOKINASE FAMILY MEMBER"/>
    <property type="match status" value="1"/>
</dbReference>
<dbReference type="EMBL" id="PNGG01000006">
    <property type="protein sequence ID" value="PMC17747.1"/>
    <property type="molecule type" value="Genomic_DNA"/>
</dbReference>